<protein>
    <submittedName>
        <fullName evidence="3">Response regulator</fullName>
    </submittedName>
</protein>
<gene>
    <name evidence="3" type="ORF">GCM10022277_41760</name>
</gene>
<dbReference type="SUPFAM" id="SSF52172">
    <property type="entry name" value="CheY-like"/>
    <property type="match status" value="1"/>
</dbReference>
<dbReference type="PANTHER" id="PTHR44520:SF1">
    <property type="entry name" value="TWO-COMPONENT SYSTEM REGULATORY PROTEIN"/>
    <property type="match status" value="1"/>
</dbReference>
<evidence type="ECO:0000259" key="2">
    <source>
        <dbReference type="PROSITE" id="PS50110"/>
    </source>
</evidence>
<dbReference type="InterPro" id="IPR001789">
    <property type="entry name" value="Sig_transdc_resp-reg_receiver"/>
</dbReference>
<sequence>MVTKPVRLLLVEDNPADVDLILDALTNATVRSRVEVANDGEQALAWLNAVETLPDLIFLDLNLPKMGGLDVLQKLKQTSRFKRVPVVVLTSSQADQDVLKSYDLGANTYTCKPLNLNDYRQVIRIIEAFWFGVAQLPPDQK</sequence>
<comment type="caution">
    <text evidence="3">The sequence shown here is derived from an EMBL/GenBank/DDBJ whole genome shotgun (WGS) entry which is preliminary data.</text>
</comment>
<dbReference type="InterPro" id="IPR011006">
    <property type="entry name" value="CheY-like_superfamily"/>
</dbReference>
<dbReference type="RefSeq" id="WP_344800597.1">
    <property type="nucleotide sequence ID" value="NZ_BAABBN010000015.1"/>
</dbReference>
<dbReference type="InterPro" id="IPR052893">
    <property type="entry name" value="TCS_response_regulator"/>
</dbReference>
<evidence type="ECO:0000256" key="1">
    <source>
        <dbReference type="PROSITE-ProRule" id="PRU00169"/>
    </source>
</evidence>
<name>A0ABP7NAY4_9GAMM</name>
<dbReference type="Pfam" id="PF00072">
    <property type="entry name" value="Response_reg"/>
    <property type="match status" value="1"/>
</dbReference>
<dbReference type="EMBL" id="BAABBN010000015">
    <property type="protein sequence ID" value="GAA3941465.1"/>
    <property type="molecule type" value="Genomic_DNA"/>
</dbReference>
<evidence type="ECO:0000313" key="3">
    <source>
        <dbReference type="EMBL" id="GAA3941465.1"/>
    </source>
</evidence>
<dbReference type="Gene3D" id="3.40.50.2300">
    <property type="match status" value="1"/>
</dbReference>
<dbReference type="SMART" id="SM00448">
    <property type="entry name" value="REC"/>
    <property type="match status" value="1"/>
</dbReference>
<dbReference type="PANTHER" id="PTHR44520">
    <property type="entry name" value="RESPONSE REGULATOR RCP1-RELATED"/>
    <property type="match status" value="1"/>
</dbReference>
<feature type="domain" description="Response regulatory" evidence="2">
    <location>
        <begin position="7"/>
        <end position="127"/>
    </location>
</feature>
<proteinExistence type="predicted"/>
<feature type="modified residue" description="4-aspartylphosphate" evidence="1">
    <location>
        <position position="60"/>
    </location>
</feature>
<dbReference type="Proteomes" id="UP001501565">
    <property type="component" value="Unassembled WGS sequence"/>
</dbReference>
<evidence type="ECO:0000313" key="4">
    <source>
        <dbReference type="Proteomes" id="UP001501565"/>
    </source>
</evidence>
<keyword evidence="1" id="KW-0597">Phosphoprotein</keyword>
<organism evidence="3 4">
    <name type="scientific">Litoribacillus peritrichatus</name>
    <dbReference type="NCBI Taxonomy" id="718191"/>
    <lineage>
        <taxon>Bacteria</taxon>
        <taxon>Pseudomonadati</taxon>
        <taxon>Pseudomonadota</taxon>
        <taxon>Gammaproteobacteria</taxon>
        <taxon>Oceanospirillales</taxon>
        <taxon>Oceanospirillaceae</taxon>
        <taxon>Litoribacillus</taxon>
    </lineage>
</organism>
<keyword evidence="4" id="KW-1185">Reference proteome</keyword>
<reference evidence="4" key="1">
    <citation type="journal article" date="2019" name="Int. J. Syst. Evol. Microbiol.">
        <title>The Global Catalogue of Microorganisms (GCM) 10K type strain sequencing project: providing services to taxonomists for standard genome sequencing and annotation.</title>
        <authorList>
            <consortium name="The Broad Institute Genomics Platform"/>
            <consortium name="The Broad Institute Genome Sequencing Center for Infectious Disease"/>
            <person name="Wu L."/>
            <person name="Ma J."/>
        </authorList>
    </citation>
    <scope>NUCLEOTIDE SEQUENCE [LARGE SCALE GENOMIC DNA]</scope>
    <source>
        <strain evidence="4">JCM 17551</strain>
    </source>
</reference>
<dbReference type="CDD" id="cd17557">
    <property type="entry name" value="REC_Rcp-like"/>
    <property type="match status" value="1"/>
</dbReference>
<dbReference type="PROSITE" id="PS50110">
    <property type="entry name" value="RESPONSE_REGULATORY"/>
    <property type="match status" value="1"/>
</dbReference>
<accession>A0ABP7NAY4</accession>